<evidence type="ECO:0000259" key="2">
    <source>
        <dbReference type="PROSITE" id="PS50943"/>
    </source>
</evidence>
<evidence type="ECO:0000256" key="1">
    <source>
        <dbReference type="ARBA" id="ARBA00023125"/>
    </source>
</evidence>
<dbReference type="CDD" id="cd02209">
    <property type="entry name" value="cupin_XRE_C"/>
    <property type="match status" value="1"/>
</dbReference>
<dbReference type="PROSITE" id="PS50943">
    <property type="entry name" value="HTH_CROC1"/>
    <property type="match status" value="1"/>
</dbReference>
<dbReference type="GO" id="GO:0003700">
    <property type="term" value="F:DNA-binding transcription factor activity"/>
    <property type="evidence" value="ECO:0007669"/>
    <property type="project" value="TreeGrafter"/>
</dbReference>
<dbReference type="Proteomes" id="UP001164733">
    <property type="component" value="Chromosome"/>
</dbReference>
<evidence type="ECO:0000313" key="4">
    <source>
        <dbReference type="Proteomes" id="UP001164733"/>
    </source>
</evidence>
<keyword evidence="1" id="KW-0238">DNA-binding</keyword>
<gene>
    <name evidence="3" type="ORF">LL038_11355</name>
</gene>
<dbReference type="GO" id="GO:0003677">
    <property type="term" value="F:DNA binding"/>
    <property type="evidence" value="ECO:0007669"/>
    <property type="project" value="UniProtKB-KW"/>
</dbReference>
<dbReference type="PANTHER" id="PTHR46797">
    <property type="entry name" value="HTH-TYPE TRANSCRIPTIONAL REGULATOR"/>
    <property type="match status" value="1"/>
</dbReference>
<dbReference type="SMART" id="SM00530">
    <property type="entry name" value="HTH_XRE"/>
    <property type="match status" value="1"/>
</dbReference>
<dbReference type="PANTHER" id="PTHR46797:SF2">
    <property type="entry name" value="TRANSCRIPTIONAL REGULATOR"/>
    <property type="match status" value="1"/>
</dbReference>
<name>A0AA47EM90_9CLOT</name>
<dbReference type="RefSeq" id="WP_216125063.1">
    <property type="nucleotide sequence ID" value="NZ_CP086239.1"/>
</dbReference>
<dbReference type="InterPro" id="IPR013096">
    <property type="entry name" value="Cupin_2"/>
</dbReference>
<dbReference type="GO" id="GO:0005829">
    <property type="term" value="C:cytosol"/>
    <property type="evidence" value="ECO:0007669"/>
    <property type="project" value="TreeGrafter"/>
</dbReference>
<dbReference type="Pfam" id="PF01381">
    <property type="entry name" value="HTH_3"/>
    <property type="match status" value="1"/>
</dbReference>
<dbReference type="AlphaFoldDB" id="A0AA47EM90"/>
<proteinExistence type="predicted"/>
<reference evidence="3" key="1">
    <citation type="submission" date="2021-11" db="EMBL/GenBank/DDBJ databases">
        <title>Clostridia strains as spoilage organisms.</title>
        <authorList>
            <person name="Wambui J."/>
            <person name="Stevens M.J.A."/>
            <person name="Stephan R."/>
        </authorList>
    </citation>
    <scope>NUCLEOTIDE SEQUENCE</scope>
    <source>
        <strain evidence="3">CF009</strain>
    </source>
</reference>
<dbReference type="CDD" id="cd00093">
    <property type="entry name" value="HTH_XRE"/>
    <property type="match status" value="1"/>
</dbReference>
<protein>
    <submittedName>
        <fullName evidence="3">XRE family transcriptional regulator</fullName>
    </submittedName>
</protein>
<dbReference type="Pfam" id="PF07883">
    <property type="entry name" value="Cupin_2"/>
    <property type="match status" value="1"/>
</dbReference>
<accession>A0AA47EM90</accession>
<feature type="domain" description="HTH cro/C1-type" evidence="2">
    <location>
        <begin position="7"/>
        <end position="61"/>
    </location>
</feature>
<dbReference type="InterPro" id="IPR001387">
    <property type="entry name" value="Cro/C1-type_HTH"/>
</dbReference>
<dbReference type="InterPro" id="IPR050807">
    <property type="entry name" value="TransReg_Diox_bact_type"/>
</dbReference>
<sequence length="187" mass="20682">MSIGNKIRNYRQQINMNISKLAEVTGLSCGFISQVENDKVSLSLESLKKISSTLKIPIKNFLEDQLFKPELVRKDFRPKMKLAEGPEVEVLSAAFGRQLQVLMVNLPSGYQAGNSTHTHDGEEFITVLIGKVKITQGDFSSTLEVGDSIHLDSTYPHLCQNVDDTPAKVIIALTPPTLLPICKIDDN</sequence>
<organism evidence="3 4">
    <name type="scientific">Clostridium estertheticum</name>
    <dbReference type="NCBI Taxonomy" id="238834"/>
    <lineage>
        <taxon>Bacteria</taxon>
        <taxon>Bacillati</taxon>
        <taxon>Bacillota</taxon>
        <taxon>Clostridia</taxon>
        <taxon>Eubacteriales</taxon>
        <taxon>Clostridiaceae</taxon>
        <taxon>Clostridium</taxon>
    </lineage>
</organism>
<dbReference type="EMBL" id="CP086239">
    <property type="protein sequence ID" value="WAG62787.1"/>
    <property type="molecule type" value="Genomic_DNA"/>
</dbReference>
<evidence type="ECO:0000313" key="3">
    <source>
        <dbReference type="EMBL" id="WAG62787.1"/>
    </source>
</evidence>